<comment type="function">
    <text evidence="1">Catalyzes the cleavage of 5-oxoproline to form L-glutamate coupled to the hydrolysis of ATP to ADP and inorganic phosphate.</text>
</comment>
<dbReference type="Pfam" id="PF03746">
    <property type="entry name" value="LamB_YcsF"/>
    <property type="match status" value="1"/>
</dbReference>
<dbReference type="GO" id="GO:0005524">
    <property type="term" value="F:ATP binding"/>
    <property type="evidence" value="ECO:0007669"/>
    <property type="project" value="UniProtKB-UniRule"/>
</dbReference>
<dbReference type="Proteomes" id="UP000245629">
    <property type="component" value="Chromosome 3"/>
</dbReference>
<reference evidence="3" key="1">
    <citation type="submission" date="2018-05" db="EMBL/GenBank/DDBJ databases">
        <title>Azospirillum thermophila sp. nov., a novel isolated from hot spring.</title>
        <authorList>
            <person name="Zhao Z."/>
        </authorList>
    </citation>
    <scope>NUCLEOTIDE SEQUENCE [LARGE SCALE GENOMIC DNA]</scope>
    <source>
        <strain evidence="3">CFH 70021</strain>
    </source>
</reference>
<dbReference type="InterPro" id="IPR011330">
    <property type="entry name" value="Glyco_hydro/deAcase_b/a-brl"/>
</dbReference>
<organism evidence="2 3">
    <name type="scientific">Azospirillum thermophilum</name>
    <dbReference type="NCBI Taxonomy" id="2202148"/>
    <lineage>
        <taxon>Bacteria</taxon>
        <taxon>Pseudomonadati</taxon>
        <taxon>Pseudomonadota</taxon>
        <taxon>Alphaproteobacteria</taxon>
        <taxon>Rhodospirillales</taxon>
        <taxon>Azospirillaceae</taxon>
        <taxon>Azospirillum</taxon>
    </lineage>
</organism>
<dbReference type="PANTHER" id="PTHR30292">
    <property type="entry name" value="UNCHARACTERIZED PROTEIN YBGL-RELATED"/>
    <property type="match status" value="1"/>
</dbReference>
<dbReference type="OrthoDB" id="9773478at2"/>
<dbReference type="GO" id="GO:0005975">
    <property type="term" value="P:carbohydrate metabolic process"/>
    <property type="evidence" value="ECO:0007669"/>
    <property type="project" value="InterPro"/>
</dbReference>
<comment type="subunit">
    <text evidence="1">Forms a complex composed of PxpA, PxpB and PxpC.</text>
</comment>
<sequence>MAPTIDLNCDMGEGFGPWKMGDDAGMLDIVTSANVACGFHAGDPLIMTETARLAREKGVRIGAHPGFNDLWGFGRRVIRGDGPQDIERMIAYQVGALQGCAALAGHRVGHVKAHGALYNVAAVEPEVAGAIARAVKAVDPALVLVVPPFSAMERAGRDAGLRVAREAFADRSYEEDGTLTPRSQPGAVIHDPDEAAARVVRMVLDGAVASRTGRPVPIAAETVCVHGDTPSAVAMARKVRAALEAAGVTVAPLAPA</sequence>
<keyword evidence="1" id="KW-0067">ATP-binding</keyword>
<evidence type="ECO:0000313" key="2">
    <source>
        <dbReference type="EMBL" id="AWK88144.1"/>
    </source>
</evidence>
<keyword evidence="1" id="KW-0547">Nucleotide-binding</keyword>
<comment type="similarity">
    <text evidence="1">Belongs to the LamB/PxpA family.</text>
</comment>
<accession>A0A2S2CUE9</accession>
<dbReference type="SUPFAM" id="SSF88713">
    <property type="entry name" value="Glycoside hydrolase/deacetylase"/>
    <property type="match status" value="1"/>
</dbReference>
<dbReference type="NCBIfam" id="NF003814">
    <property type="entry name" value="PRK05406.1-3"/>
    <property type="match status" value="1"/>
</dbReference>
<dbReference type="KEGG" id="azz:DEW08_18630"/>
<dbReference type="InterPro" id="IPR005501">
    <property type="entry name" value="LamB/YcsF/PxpA-like"/>
</dbReference>
<evidence type="ECO:0000256" key="1">
    <source>
        <dbReference type="HAMAP-Rule" id="MF_00691"/>
    </source>
</evidence>
<dbReference type="CDD" id="cd10787">
    <property type="entry name" value="LamB_YcsF_like"/>
    <property type="match status" value="1"/>
</dbReference>
<dbReference type="GO" id="GO:0017168">
    <property type="term" value="F:5-oxoprolinase (ATP-hydrolyzing) activity"/>
    <property type="evidence" value="ECO:0007669"/>
    <property type="project" value="UniProtKB-UniRule"/>
</dbReference>
<proteinExistence type="inferred from homology"/>
<dbReference type="RefSeq" id="WP_109330105.1">
    <property type="nucleotide sequence ID" value="NZ_CP029354.1"/>
</dbReference>
<dbReference type="HAMAP" id="MF_00691">
    <property type="entry name" value="PxpA"/>
    <property type="match status" value="1"/>
</dbReference>
<dbReference type="EC" id="3.5.2.9" evidence="1"/>
<dbReference type="PANTHER" id="PTHR30292:SF0">
    <property type="entry name" value="5-OXOPROLINASE SUBUNIT A"/>
    <property type="match status" value="1"/>
</dbReference>
<gene>
    <name evidence="1" type="primary">pxpA</name>
    <name evidence="2" type="ORF">DEW08_18630</name>
</gene>
<dbReference type="Gene3D" id="3.20.20.370">
    <property type="entry name" value="Glycoside hydrolase/deacetylase"/>
    <property type="match status" value="1"/>
</dbReference>
<dbReference type="AlphaFoldDB" id="A0A2S2CUE9"/>
<protein>
    <recommendedName>
        <fullName evidence="1">5-oxoprolinase subunit A</fullName>
        <shortName evidence="1">5-OPase subunit A</shortName>
        <ecNumber evidence="1">3.5.2.9</ecNumber>
    </recommendedName>
    <alternativeName>
        <fullName evidence="1">5-oxoprolinase (ATP-hydrolyzing) subunit A</fullName>
    </alternativeName>
</protein>
<dbReference type="EMBL" id="CP029354">
    <property type="protein sequence ID" value="AWK88144.1"/>
    <property type="molecule type" value="Genomic_DNA"/>
</dbReference>
<name>A0A2S2CUE9_9PROT</name>
<keyword evidence="3" id="KW-1185">Reference proteome</keyword>
<dbReference type="NCBIfam" id="NF003816">
    <property type="entry name" value="PRK05406.1-5"/>
    <property type="match status" value="1"/>
</dbReference>
<comment type="catalytic activity">
    <reaction evidence="1">
        <text>5-oxo-L-proline + ATP + 2 H2O = L-glutamate + ADP + phosphate + H(+)</text>
        <dbReference type="Rhea" id="RHEA:10348"/>
        <dbReference type="ChEBI" id="CHEBI:15377"/>
        <dbReference type="ChEBI" id="CHEBI:15378"/>
        <dbReference type="ChEBI" id="CHEBI:29985"/>
        <dbReference type="ChEBI" id="CHEBI:30616"/>
        <dbReference type="ChEBI" id="CHEBI:43474"/>
        <dbReference type="ChEBI" id="CHEBI:58402"/>
        <dbReference type="ChEBI" id="CHEBI:456216"/>
        <dbReference type="EC" id="3.5.2.9"/>
    </reaction>
</comment>
<evidence type="ECO:0000313" key="3">
    <source>
        <dbReference type="Proteomes" id="UP000245629"/>
    </source>
</evidence>
<keyword evidence="1" id="KW-0378">Hydrolase</keyword>